<dbReference type="InterPro" id="IPR013630">
    <property type="entry name" value="Methyltransf_Zn-bd_dom_put"/>
</dbReference>
<dbReference type="Pfam" id="PF08484">
    <property type="entry name" value="Methyltransf_14"/>
    <property type="match status" value="1"/>
</dbReference>
<reference evidence="4" key="1">
    <citation type="journal article" date="2019" name="Int. J. Syst. Evol. Microbiol.">
        <title>The Global Catalogue of Microorganisms (GCM) 10K type strain sequencing project: providing services to taxonomists for standard genome sequencing and annotation.</title>
        <authorList>
            <consortium name="The Broad Institute Genomics Platform"/>
            <consortium name="The Broad Institute Genome Sequencing Center for Infectious Disease"/>
            <person name="Wu L."/>
            <person name="Ma J."/>
        </authorList>
    </citation>
    <scope>NUCLEOTIDE SEQUENCE [LARGE SCALE GENOMIC DNA]</scope>
    <source>
        <strain evidence="4">JCM 17342</strain>
    </source>
</reference>
<dbReference type="InterPro" id="IPR029063">
    <property type="entry name" value="SAM-dependent_MTases_sf"/>
</dbReference>
<name>A0ABP7SYL2_9PSEU</name>
<dbReference type="InterPro" id="IPR038576">
    <property type="entry name" value="Methyltransf_Zn-bd_dom_put_sf"/>
</dbReference>
<protein>
    <submittedName>
        <fullName evidence="3">Class I SAM-dependent methyltransferase</fullName>
    </submittedName>
</protein>
<feature type="domain" description="C-methyltransferase" evidence="2">
    <location>
        <begin position="210"/>
        <end position="361"/>
    </location>
</feature>
<evidence type="ECO:0000313" key="4">
    <source>
        <dbReference type="Proteomes" id="UP001501747"/>
    </source>
</evidence>
<dbReference type="GO" id="GO:0032259">
    <property type="term" value="P:methylation"/>
    <property type="evidence" value="ECO:0007669"/>
    <property type="project" value="UniProtKB-KW"/>
</dbReference>
<keyword evidence="3" id="KW-0808">Transferase</keyword>
<organism evidence="3 4">
    <name type="scientific">Allokutzneria multivorans</name>
    <dbReference type="NCBI Taxonomy" id="1142134"/>
    <lineage>
        <taxon>Bacteria</taxon>
        <taxon>Bacillati</taxon>
        <taxon>Actinomycetota</taxon>
        <taxon>Actinomycetes</taxon>
        <taxon>Pseudonocardiales</taxon>
        <taxon>Pseudonocardiaceae</taxon>
        <taxon>Allokutzneria</taxon>
    </lineage>
</organism>
<dbReference type="RefSeq" id="WP_344878445.1">
    <property type="nucleotide sequence ID" value="NZ_BAABAL010000017.1"/>
</dbReference>
<dbReference type="Pfam" id="PF08421">
    <property type="entry name" value="Methyltransf_13"/>
    <property type="match status" value="1"/>
</dbReference>
<dbReference type="Gene3D" id="6.20.50.110">
    <property type="entry name" value="Methyltransferase, zinc-binding domain"/>
    <property type="match status" value="1"/>
</dbReference>
<dbReference type="Gene3D" id="3.40.50.720">
    <property type="entry name" value="NAD(P)-binding Rossmann-like Domain"/>
    <property type="match status" value="1"/>
</dbReference>
<dbReference type="GO" id="GO:0008168">
    <property type="term" value="F:methyltransferase activity"/>
    <property type="evidence" value="ECO:0007669"/>
    <property type="project" value="UniProtKB-KW"/>
</dbReference>
<keyword evidence="4" id="KW-1185">Reference proteome</keyword>
<evidence type="ECO:0000259" key="1">
    <source>
        <dbReference type="Pfam" id="PF08421"/>
    </source>
</evidence>
<dbReference type="InterPro" id="IPR013691">
    <property type="entry name" value="MeTrfase_14"/>
</dbReference>
<proteinExistence type="predicted"/>
<accession>A0ABP7SYL2</accession>
<dbReference type="EMBL" id="BAABAL010000017">
    <property type="protein sequence ID" value="GAA4018430.1"/>
    <property type="molecule type" value="Genomic_DNA"/>
</dbReference>
<dbReference type="Proteomes" id="UP001501747">
    <property type="component" value="Unassembled WGS sequence"/>
</dbReference>
<evidence type="ECO:0000313" key="3">
    <source>
        <dbReference type="EMBL" id="GAA4018430.1"/>
    </source>
</evidence>
<sequence>MSEPVCRACGGHNGQIVLDLGRQPASDHFPRLVEPGPDARHPLQMWLCADCGLAQLLTDPTVPEEPKGAEPAALVAQARDAVHRVSRAGLLPKGARVAEYGSPHGGSWLGMLRTNGLHPVREGDQAEVILDCFGMMHCPDQAAALAERAGRLTEDGVLLIQYHSLATIIRCGQWNALRHGHYAYYSTTALITMLAAAGLRPRTAWTFDLYGGTVLLAASRTGEPDGIVRALLAEETAMRITEPNRLRVLQDEAAATADALRRYLTEQRQAGRRVYGYGAASRAVALLCRAGIDSVLLPAIADAAPAKQNRRMPGSGIPVISPGELVSAEPDEVLLFLPDLATEARTALPQIEANGGRWVIAEPRPDPLAPLSVA</sequence>
<gene>
    <name evidence="3" type="ORF">GCM10022247_47470</name>
</gene>
<evidence type="ECO:0000259" key="2">
    <source>
        <dbReference type="Pfam" id="PF08484"/>
    </source>
</evidence>
<dbReference type="Gene3D" id="3.40.50.150">
    <property type="entry name" value="Vaccinia Virus protein VP39"/>
    <property type="match status" value="1"/>
</dbReference>
<feature type="domain" description="Methyltransferase putative zinc binding" evidence="1">
    <location>
        <begin position="6"/>
        <end position="57"/>
    </location>
</feature>
<dbReference type="SUPFAM" id="SSF53335">
    <property type="entry name" value="S-adenosyl-L-methionine-dependent methyltransferases"/>
    <property type="match status" value="1"/>
</dbReference>
<comment type="caution">
    <text evidence="3">The sequence shown here is derived from an EMBL/GenBank/DDBJ whole genome shotgun (WGS) entry which is preliminary data.</text>
</comment>
<keyword evidence="3" id="KW-0489">Methyltransferase</keyword>